<organism evidence="3 4">
    <name type="scientific">Lasius platythorax</name>
    <dbReference type="NCBI Taxonomy" id="488582"/>
    <lineage>
        <taxon>Eukaryota</taxon>
        <taxon>Metazoa</taxon>
        <taxon>Ecdysozoa</taxon>
        <taxon>Arthropoda</taxon>
        <taxon>Hexapoda</taxon>
        <taxon>Insecta</taxon>
        <taxon>Pterygota</taxon>
        <taxon>Neoptera</taxon>
        <taxon>Endopterygota</taxon>
        <taxon>Hymenoptera</taxon>
        <taxon>Apocrita</taxon>
        <taxon>Aculeata</taxon>
        <taxon>Formicoidea</taxon>
        <taxon>Formicidae</taxon>
        <taxon>Formicinae</taxon>
        <taxon>Lasius</taxon>
        <taxon>Lasius</taxon>
    </lineage>
</organism>
<dbReference type="GO" id="GO:0005634">
    <property type="term" value="C:nucleus"/>
    <property type="evidence" value="ECO:0007669"/>
    <property type="project" value="TreeGrafter"/>
</dbReference>
<dbReference type="InterPro" id="IPR021063">
    <property type="entry name" value="NEMO_N"/>
</dbReference>
<dbReference type="GO" id="GO:0070530">
    <property type="term" value="F:K63-linked polyubiquitin modification-dependent protein binding"/>
    <property type="evidence" value="ECO:0007669"/>
    <property type="project" value="TreeGrafter"/>
</dbReference>
<feature type="coiled-coil region" evidence="1">
    <location>
        <begin position="531"/>
        <end position="572"/>
    </location>
</feature>
<dbReference type="GO" id="GO:0043122">
    <property type="term" value="P:regulation of canonical NF-kappaB signal transduction"/>
    <property type="evidence" value="ECO:0007669"/>
    <property type="project" value="TreeGrafter"/>
</dbReference>
<gene>
    <name evidence="3" type="ORF">LPLAT_LOCUS8115</name>
</gene>
<dbReference type="PANTHER" id="PTHR31553">
    <property type="entry name" value="NF-KAPPA-B ESSENTIAL MODULATOR"/>
    <property type="match status" value="1"/>
</dbReference>
<feature type="coiled-coil region" evidence="1">
    <location>
        <begin position="157"/>
        <end position="184"/>
    </location>
</feature>
<dbReference type="AlphaFoldDB" id="A0AAV2NPN1"/>
<evidence type="ECO:0000313" key="3">
    <source>
        <dbReference type="EMBL" id="CAL1682269.1"/>
    </source>
</evidence>
<dbReference type="Proteomes" id="UP001497644">
    <property type="component" value="Chromosome 3"/>
</dbReference>
<accession>A0AAV2NPN1</accession>
<dbReference type="InterPro" id="IPR051301">
    <property type="entry name" value="Optineurin/NFkB_EssMod"/>
</dbReference>
<dbReference type="EMBL" id="OZ034826">
    <property type="protein sequence ID" value="CAL1682269.1"/>
    <property type="molecule type" value="Genomic_DNA"/>
</dbReference>
<sequence length="672" mass="77700">MGSMEHGFNGACSVSKEECQTSIAESNKPSFKLDEPVTTVLNINSMKLSMTPNNFSVNDENSLSFVVLGKDSVDAQASALASYVDIQQKCMSVDYKSMVLSLNADEMQKKLSDMLQENVKLKETLRLNTLSMKEQFNTLAMWQEKVMKVHETHKKKFAETRELVNHLKKENVELKTKLSHLQHTESIGFETIGTIPQSDTTAQTELQQITPKLKIAISKMDLEECKQYITCVISEKFAEKALQDKLEELKLEKELESAMKSLNCIDSETSAKIVENQKRLKAKDEEINYLKESIALLKEKLQCALTPIQLQDLSESSSTLSRQKFVQNIKQYNNILQELTECYVKQIERFATIEKSLKEITDIFMILDDDDNSKMQFYQCREKLCHCCKQLADEQVKIISDRQTLIKSQNQFQKIFSDYNSILYELEITIDENAKLNVLKDNSAREKLQKLEESEQIQFDKQLLEEESKIFNQQKLNLEEEKNLLESQKKSLDMERITLHEDMKRVMQEKISLNEEKMSLDHQSQLYENCEKALKDEKELLRVRCEELLDKIKSLRQENQKKDIELKEVIGQYAQSVEEISLLRSQLTMYEEDFVLEKRLKESLLDEKNKLDMELLKQIEFNQQLQSGVKQITSSVTHSPEHLNGATATCPKCAKAYQGLGALMEHIENCLD</sequence>
<dbReference type="Gene3D" id="1.20.5.990">
    <property type="entry name" value="Nemo cc2-lz domain - 1d5 darpin complex"/>
    <property type="match status" value="1"/>
</dbReference>
<evidence type="ECO:0000259" key="2">
    <source>
        <dbReference type="Pfam" id="PF11577"/>
    </source>
</evidence>
<feature type="coiled-coil region" evidence="1">
    <location>
        <begin position="461"/>
        <end position="495"/>
    </location>
</feature>
<feature type="domain" description="NF-kappa-B essential modulator NEMO N-terminal" evidence="2">
    <location>
        <begin position="106"/>
        <end position="171"/>
    </location>
</feature>
<feature type="coiled-coil region" evidence="1">
    <location>
        <begin position="239"/>
        <end position="300"/>
    </location>
</feature>
<dbReference type="Gene3D" id="1.20.5.390">
    <property type="entry name" value="L1 transposable element, trimerization domain"/>
    <property type="match status" value="1"/>
</dbReference>
<reference evidence="3" key="1">
    <citation type="submission" date="2024-04" db="EMBL/GenBank/DDBJ databases">
        <authorList>
            <consortium name="Molecular Ecology Group"/>
        </authorList>
    </citation>
    <scope>NUCLEOTIDE SEQUENCE</scope>
</reference>
<dbReference type="GO" id="GO:0005737">
    <property type="term" value="C:cytoplasm"/>
    <property type="evidence" value="ECO:0007669"/>
    <property type="project" value="TreeGrafter"/>
</dbReference>
<evidence type="ECO:0000313" key="4">
    <source>
        <dbReference type="Proteomes" id="UP001497644"/>
    </source>
</evidence>
<keyword evidence="4" id="KW-1185">Reference proteome</keyword>
<dbReference type="Pfam" id="PF11577">
    <property type="entry name" value="NEMO"/>
    <property type="match status" value="1"/>
</dbReference>
<evidence type="ECO:0000256" key="1">
    <source>
        <dbReference type="SAM" id="Coils"/>
    </source>
</evidence>
<keyword evidence="1" id="KW-0175">Coiled coil</keyword>
<proteinExistence type="predicted"/>
<name>A0AAV2NPN1_9HYME</name>
<protein>
    <recommendedName>
        <fullName evidence="2">NF-kappa-B essential modulator NEMO N-terminal domain-containing protein</fullName>
    </recommendedName>
</protein>
<dbReference type="PANTHER" id="PTHR31553:SF1">
    <property type="entry name" value="NF-KAPPA-B ESSENTIAL MODULATOR"/>
    <property type="match status" value="1"/>
</dbReference>